<dbReference type="SMART" id="SM00360">
    <property type="entry name" value="RRM"/>
    <property type="match status" value="4"/>
</dbReference>
<dbReference type="PROSITE" id="PS50102">
    <property type="entry name" value="RRM"/>
    <property type="match status" value="4"/>
</dbReference>
<protein>
    <recommendedName>
        <fullName evidence="5">RRM domain-containing protein</fullName>
    </recommendedName>
</protein>
<name>A0ABR2CWZ3_9ROSI</name>
<dbReference type="SUPFAM" id="SSF54928">
    <property type="entry name" value="RNA-binding domain, RBD"/>
    <property type="match status" value="2"/>
</dbReference>
<comment type="caution">
    <text evidence="6">The sequence shown here is derived from an EMBL/GenBank/DDBJ whole genome shotgun (WGS) entry which is preliminary data.</text>
</comment>
<dbReference type="InterPro" id="IPR003954">
    <property type="entry name" value="RRM_euk-type"/>
</dbReference>
<dbReference type="CDD" id="cd12380">
    <property type="entry name" value="RRM3_I_PABPs"/>
    <property type="match status" value="1"/>
</dbReference>
<reference evidence="6 7" key="1">
    <citation type="journal article" date="2024" name="G3 (Bethesda)">
        <title>Genome assembly of Hibiscus sabdariffa L. provides insights into metabolisms of medicinal natural products.</title>
        <authorList>
            <person name="Kim T."/>
        </authorList>
    </citation>
    <scope>NUCLEOTIDE SEQUENCE [LARGE SCALE GENOMIC DNA]</scope>
    <source>
        <strain evidence="6">TK-2024</strain>
        <tissue evidence="6">Old leaves</tissue>
    </source>
</reference>
<feature type="region of interest" description="Disordered" evidence="4">
    <location>
        <begin position="1"/>
        <end position="22"/>
    </location>
</feature>
<dbReference type="InterPro" id="IPR035979">
    <property type="entry name" value="RBD_domain_sf"/>
</dbReference>
<dbReference type="Pfam" id="PF00076">
    <property type="entry name" value="RRM_1"/>
    <property type="match status" value="4"/>
</dbReference>
<dbReference type="PANTHER" id="PTHR24012">
    <property type="entry name" value="RNA BINDING PROTEIN"/>
    <property type="match status" value="1"/>
</dbReference>
<dbReference type="InterPro" id="IPR012677">
    <property type="entry name" value="Nucleotide-bd_a/b_plait_sf"/>
</dbReference>
<evidence type="ECO:0000259" key="5">
    <source>
        <dbReference type="PROSITE" id="PS50102"/>
    </source>
</evidence>
<evidence type="ECO:0000256" key="3">
    <source>
        <dbReference type="PROSITE-ProRule" id="PRU00176"/>
    </source>
</evidence>
<feature type="compositionally biased region" description="Pro residues" evidence="4">
    <location>
        <begin position="1"/>
        <end position="17"/>
    </location>
</feature>
<feature type="domain" description="RRM" evidence="5">
    <location>
        <begin position="314"/>
        <end position="391"/>
    </location>
</feature>
<dbReference type="Proteomes" id="UP001472677">
    <property type="component" value="Unassembled WGS sequence"/>
</dbReference>
<feature type="domain" description="RRM" evidence="5">
    <location>
        <begin position="211"/>
        <end position="288"/>
    </location>
</feature>
<dbReference type="InterPro" id="IPR006515">
    <property type="entry name" value="PABP_1234"/>
</dbReference>
<gene>
    <name evidence="6" type="ORF">V6N12_029725</name>
</gene>
<proteinExistence type="predicted"/>
<accession>A0ABR2CWZ3</accession>
<keyword evidence="1" id="KW-0677">Repeat</keyword>
<dbReference type="NCBIfam" id="TIGR01628">
    <property type="entry name" value="PABP-1234"/>
    <property type="match status" value="1"/>
</dbReference>
<dbReference type="InterPro" id="IPR000504">
    <property type="entry name" value="RRM_dom"/>
</dbReference>
<dbReference type="SMART" id="SM00361">
    <property type="entry name" value="RRM_1"/>
    <property type="match status" value="3"/>
</dbReference>
<feature type="domain" description="RRM" evidence="5">
    <location>
        <begin position="34"/>
        <end position="112"/>
    </location>
</feature>
<feature type="domain" description="RRM" evidence="5">
    <location>
        <begin position="122"/>
        <end position="198"/>
    </location>
</feature>
<dbReference type="Gene3D" id="3.30.70.330">
    <property type="match status" value="4"/>
</dbReference>
<keyword evidence="2 3" id="KW-0694">RNA-binding</keyword>
<dbReference type="EMBL" id="JBBPBM010000041">
    <property type="protein sequence ID" value="KAK8524873.1"/>
    <property type="molecule type" value="Genomic_DNA"/>
</dbReference>
<keyword evidence="7" id="KW-1185">Reference proteome</keyword>
<evidence type="ECO:0000313" key="6">
    <source>
        <dbReference type="EMBL" id="KAK8524873.1"/>
    </source>
</evidence>
<organism evidence="6 7">
    <name type="scientific">Hibiscus sabdariffa</name>
    <name type="common">roselle</name>
    <dbReference type="NCBI Taxonomy" id="183260"/>
    <lineage>
        <taxon>Eukaryota</taxon>
        <taxon>Viridiplantae</taxon>
        <taxon>Streptophyta</taxon>
        <taxon>Embryophyta</taxon>
        <taxon>Tracheophyta</taxon>
        <taxon>Spermatophyta</taxon>
        <taxon>Magnoliopsida</taxon>
        <taxon>eudicotyledons</taxon>
        <taxon>Gunneridae</taxon>
        <taxon>Pentapetalae</taxon>
        <taxon>rosids</taxon>
        <taxon>malvids</taxon>
        <taxon>Malvales</taxon>
        <taxon>Malvaceae</taxon>
        <taxon>Malvoideae</taxon>
        <taxon>Hibiscus</taxon>
    </lineage>
</organism>
<sequence>MVSSRPPSPSPLPPPQPQAASTVAVGGRNPLQRTSLYVGDLDPNVTEDDLCNKFSAVAPFVSLRLCRCLRTGKSLCYAYVNFYSNDHACKALLCLNHTDLKGKPVRIMWSQRDPFLRKIGIGNLFVKNLDPSVTATFLERTFSCFGNILSCKIAEENGKSKGFGFVQFESEESSMAAMTALHDTMLIGKKLYVSKFVRRSERRTAEEEKFTNLYVKNLFGDMTEDRLKEMFSRYGKICSAVIMKDDKGISRGFGFVSFQSPDDAKAALEAMNGVPIGSKNLFVGRAQNKAERTRLLKHKYKDEFGRRFEKFKASNLYVKNLNVSIDDKRLQDLFGRFGQITSARVMRLENGTSKGFGFVCFSSPKEAMAALHGLNGEFFEGKFLYVAVAQRKEDRCKILLKYYMQHTPVQSSYQSSCNGGTPQFLYFKIPPYPAVSPFMCPPSLYQHHFVSNVGIQYPFTTLEQQKFSYDQMRYTHPSIAGFRRDCMYRQHSMAHNSNVRIIELDHSKFRTQKVGFRMRGMKRCEPTENSSVALTGIQSVTAANLKMPGQLLEMNSDVIKLLNSPNSLAVEDKPVQVLKEANASTSTSTDAAATFSNLNPAGCLGY</sequence>
<evidence type="ECO:0000313" key="7">
    <source>
        <dbReference type="Proteomes" id="UP001472677"/>
    </source>
</evidence>
<evidence type="ECO:0000256" key="2">
    <source>
        <dbReference type="ARBA" id="ARBA00022884"/>
    </source>
</evidence>
<evidence type="ECO:0000256" key="4">
    <source>
        <dbReference type="SAM" id="MobiDB-lite"/>
    </source>
</evidence>
<evidence type="ECO:0000256" key="1">
    <source>
        <dbReference type="ARBA" id="ARBA00022737"/>
    </source>
</evidence>